<name>J5E0Z3_9MYCO</name>
<organism evidence="1 2">
    <name type="scientific">Mycobacterium colombiense CECT 3035</name>
    <dbReference type="NCBI Taxonomy" id="1041522"/>
    <lineage>
        <taxon>Bacteria</taxon>
        <taxon>Bacillati</taxon>
        <taxon>Actinomycetota</taxon>
        <taxon>Actinomycetes</taxon>
        <taxon>Mycobacteriales</taxon>
        <taxon>Mycobacteriaceae</taxon>
        <taxon>Mycobacterium</taxon>
        <taxon>Mycobacterium avium complex (MAC)</taxon>
    </lineage>
</organism>
<sequence>MQRWRGALLDIEQIGAMPSGQRMREQFNIPQLRPDGPLYQWLASIISRAVSTPFTDLWAADYPTDSALLAVLQPVHDAVIAFTPDKELPPQWGRLTVGARTALAALDTQPMGEPTVDEVITDILFALKTTLLISAVGQQGFIRLFTEEFARYFQGVAAEALAHSLNGLMRRGGTPAPAAKPRGYFDLATNQFVEQPSHTTLSLAGFKYFANRDISLGDSNPNIESLPKSPPAVAKQSAAQAIVNFYTDWEEHYRTALAAVHGCDERNFQIDYFGDLGRMRHDYVHRGGISGQSDGCKLLKWFKTGDLMTPTPQNYCELLKAFPADELRQKPAERKTGRERLKIQADLKLLREFERLTSEFKGSKGEALDDALKDWINKMQ</sequence>
<dbReference type="Proteomes" id="UP000006455">
    <property type="component" value="Unassembled WGS sequence"/>
</dbReference>
<reference evidence="1 2" key="1">
    <citation type="journal article" date="2011" name="J. Bacteriol.">
        <title>Genome sequence of the Mycobacterium colombiense type strain, CECT 3035.</title>
        <authorList>
            <person name="Gonzalez-Perez M."/>
            <person name="Murcia M.I."/>
            <person name="Landsman D."/>
            <person name="Jordan I.K."/>
            <person name="Marino-Ramirez L."/>
        </authorList>
    </citation>
    <scope>NUCLEOTIDE SEQUENCE [LARGE SCALE GENOMIC DNA]</scope>
    <source>
        <strain evidence="1 2">CECT 3035</strain>
    </source>
</reference>
<dbReference type="AlphaFoldDB" id="J5E0Z3"/>
<gene>
    <name evidence="1" type="ORF">MCOL_V220111</name>
</gene>
<protein>
    <submittedName>
        <fullName evidence="1">Uncharacterized protein</fullName>
    </submittedName>
</protein>
<evidence type="ECO:0000313" key="1">
    <source>
        <dbReference type="EMBL" id="EJO87236.1"/>
    </source>
</evidence>
<evidence type="ECO:0000313" key="2">
    <source>
        <dbReference type="Proteomes" id="UP000006455"/>
    </source>
</evidence>
<proteinExistence type="predicted"/>
<dbReference type="eggNOG" id="ENOG5031XSH">
    <property type="taxonomic scope" value="Bacteria"/>
</dbReference>
<comment type="caution">
    <text evidence="1">The sequence shown here is derived from an EMBL/GenBank/DDBJ whole genome shotgun (WGS) entry which is preliminary data.</text>
</comment>
<accession>J5E0Z3</accession>
<dbReference type="EMBL" id="AFVW02000006">
    <property type="protein sequence ID" value="EJO87236.1"/>
    <property type="molecule type" value="Genomic_DNA"/>
</dbReference>